<dbReference type="Proteomes" id="UP000239710">
    <property type="component" value="Unassembled WGS sequence"/>
</dbReference>
<dbReference type="Proteomes" id="UP000092503">
    <property type="component" value="Unassembled WGS sequence"/>
</dbReference>
<dbReference type="AlphaFoldDB" id="A0A1C3NM69"/>
<dbReference type="OrthoDB" id="9778918at2"/>
<accession>A0A1C3NM69</accession>
<keyword evidence="4" id="KW-1185">Reference proteome</keyword>
<dbReference type="NCBIfam" id="TIGR01863">
    <property type="entry name" value="cas_Csd1"/>
    <property type="match status" value="1"/>
</dbReference>
<dbReference type="EMBL" id="FLTX01000036">
    <property type="protein sequence ID" value="SBV51512.1"/>
    <property type="molecule type" value="Genomic_DNA"/>
</dbReference>
<dbReference type="Pfam" id="PF09709">
    <property type="entry name" value="Cas_Csd1"/>
    <property type="match status" value="1"/>
</dbReference>
<reference evidence="1 4" key="2">
    <citation type="submission" date="2016-08" db="EMBL/GenBank/DDBJ databases">
        <title>Evolution of the type three secretion system and type three effector repertoires in Xanthomonas.</title>
        <authorList>
            <person name="Merda D."/>
            <person name="Briand M."/>
            <person name="Bosis E."/>
            <person name="Rousseau C."/>
            <person name="Portier P."/>
            <person name="Jacques M.-A."/>
            <person name="Fischer-Le Saux M."/>
        </authorList>
    </citation>
    <scope>NUCLEOTIDE SEQUENCE [LARGE SCALE GENOMIC DNA]</scope>
    <source>
        <strain evidence="1 4">CFBP1976</strain>
    </source>
</reference>
<dbReference type="STRING" id="56449.XBLMG947_2301"/>
<organism evidence="2 3">
    <name type="scientific">Xanthomonas bromi</name>
    <dbReference type="NCBI Taxonomy" id="56449"/>
    <lineage>
        <taxon>Bacteria</taxon>
        <taxon>Pseudomonadati</taxon>
        <taxon>Pseudomonadota</taxon>
        <taxon>Gammaproteobacteria</taxon>
        <taxon>Lysobacterales</taxon>
        <taxon>Lysobacteraceae</taxon>
        <taxon>Xanthomonas</taxon>
    </lineage>
</organism>
<evidence type="ECO:0000313" key="3">
    <source>
        <dbReference type="Proteomes" id="UP000092503"/>
    </source>
</evidence>
<proteinExistence type="predicted"/>
<evidence type="ECO:0000313" key="1">
    <source>
        <dbReference type="EMBL" id="PPV06723.1"/>
    </source>
</evidence>
<reference evidence="2 3" key="1">
    <citation type="submission" date="2016-06" db="EMBL/GenBank/DDBJ databases">
        <authorList>
            <person name="Kjaerup R.B."/>
            <person name="Dalgaard T.S."/>
            <person name="Juul-Madsen H.R."/>
        </authorList>
    </citation>
    <scope>NUCLEOTIDE SEQUENCE [LARGE SCALE GENOMIC DNA]</scope>
    <source>
        <strain evidence="2">LMG947</strain>
    </source>
</reference>
<protein>
    <submittedName>
        <fullName evidence="1">Type I-C CRISPR-associated protein Cas8c/Csd1</fullName>
    </submittedName>
</protein>
<name>A0A1C3NM69_9XANT</name>
<dbReference type="CDD" id="cd09757">
    <property type="entry name" value="Cas8c_I-C"/>
    <property type="match status" value="1"/>
</dbReference>
<sequence>MILSALADYYQRLLDDPASGIAAPGYSQEKIGYAIVLDGDGRVVAVEDEHDYDGKKRTPKALSVPTSSKRPGIGTKSFFLWDKTSYTLGVSASSKRSEQEHAAFQVLHQQALAGSDDPGLRALLAFLESWSPAQFAEHPHFARHGEALLDANVVFRLEGDASYLHQRAAARTAWERLQGLASESACGICLVSGERAPLARLHPAIKGVNGGQPTGTSIVSFQGDAYMSYRGSFEKIRAKKKENDSGANAPISEQATFAYTTALNHLLRRDPRNRQRLQIGDSTVVFWAQARTIAQAAGAEDLIADFLRGGDADGPGIADGQATQRLQLALEQVRQMRPLREMDATLDDDARIFVLGLAPNAARLSIRFWETQTLAGFAARLAAHYHDLKLEPPAWKRPPTPAFLALQTAPVYGEHGKPKVEDVSPLLAGELTRAILAGTPYPRSLLGGIVMRFRADGQIKPLRVALCRAVLAREARLDTQQGLSSTNGEPPVSLDTANTDPGYLLGRLFSSLENLQRAALGGQVNATIRDRYYGAASATPASIFPVLLRSAQNHFGKLRKDKAGLAVNLEKEIGQIIDALPASFPRSLPIQEQGCFAIGYYHQTQARFARSNGQDAPDTASEGEPA</sequence>
<dbReference type="EMBL" id="MDCE01000013">
    <property type="protein sequence ID" value="PPV06723.1"/>
    <property type="molecule type" value="Genomic_DNA"/>
</dbReference>
<evidence type="ECO:0000313" key="2">
    <source>
        <dbReference type="EMBL" id="SBV51512.1"/>
    </source>
</evidence>
<evidence type="ECO:0000313" key="4">
    <source>
        <dbReference type="Proteomes" id="UP000239710"/>
    </source>
</evidence>
<dbReference type="InterPro" id="IPR010144">
    <property type="entry name" value="CRISPR-assoc_prot_Csd1-typ"/>
</dbReference>
<dbReference type="RefSeq" id="WP_065468758.1">
    <property type="nucleotide sequence ID" value="NZ_FLTX01000036.1"/>
</dbReference>
<gene>
    <name evidence="1" type="primary">cas8c</name>
    <name evidence="2" type="ORF">XBLMG947_2301</name>
    <name evidence="1" type="ORF">XbrCFBP1976_10705</name>
</gene>